<feature type="chain" id="PRO_5007542487" evidence="1">
    <location>
        <begin position="20"/>
        <end position="83"/>
    </location>
</feature>
<organism evidence="2">
    <name type="scientific">Ixodes ricinus</name>
    <name type="common">Common tick</name>
    <name type="synonym">Acarus ricinus</name>
    <dbReference type="NCBI Taxonomy" id="34613"/>
    <lineage>
        <taxon>Eukaryota</taxon>
        <taxon>Metazoa</taxon>
        <taxon>Ecdysozoa</taxon>
        <taxon>Arthropoda</taxon>
        <taxon>Chelicerata</taxon>
        <taxon>Arachnida</taxon>
        <taxon>Acari</taxon>
        <taxon>Parasitiformes</taxon>
        <taxon>Ixodida</taxon>
        <taxon>Ixodoidea</taxon>
        <taxon>Ixodidae</taxon>
        <taxon>Ixodinae</taxon>
        <taxon>Ixodes</taxon>
    </lineage>
</organism>
<feature type="signal peptide" evidence="1">
    <location>
        <begin position="1"/>
        <end position="19"/>
    </location>
</feature>
<keyword evidence="1" id="KW-0732">Signal</keyword>
<protein>
    <submittedName>
        <fullName evidence="2">Putative secreted protein</fullName>
    </submittedName>
</protein>
<evidence type="ECO:0000313" key="2">
    <source>
        <dbReference type="EMBL" id="JAR90768.1"/>
    </source>
</evidence>
<reference evidence="2" key="1">
    <citation type="journal article" date="2018" name="PLoS Negl. Trop. Dis.">
        <title>Sialome diversity of ticks revealed by RNAseq of single tick salivary glands.</title>
        <authorList>
            <person name="Perner J."/>
            <person name="Kropackova S."/>
            <person name="Kopacek P."/>
            <person name="Ribeiro J.M."/>
        </authorList>
    </citation>
    <scope>NUCLEOTIDE SEQUENCE</scope>
    <source>
        <strain evidence="2">Siblings of single egg batch collected in Ceske Budejovice</strain>
        <tissue evidence="2">Salivary glands</tissue>
    </source>
</reference>
<sequence>MALHFLLFLETTFLAGWNALKRSFLKIKSSLAKKKIIFSPIGIFFSNNNLLPQNIQCCTSYYHSLIHFTLCIRTSLWAASAKM</sequence>
<dbReference type="AlphaFoldDB" id="A0A147BJ19"/>
<evidence type="ECO:0000256" key="1">
    <source>
        <dbReference type="SAM" id="SignalP"/>
    </source>
</evidence>
<proteinExistence type="predicted"/>
<accession>A0A147BJ19</accession>
<name>A0A147BJ19_IXORI</name>
<dbReference type="EMBL" id="GEGO01004636">
    <property type="protein sequence ID" value="JAR90768.1"/>
    <property type="molecule type" value="Transcribed_RNA"/>
</dbReference>